<comment type="caution">
    <text evidence="15">The sequence shown here is derived from an EMBL/GenBank/DDBJ whole genome shotgun (WGS) entry which is preliminary data.</text>
</comment>
<dbReference type="InterPro" id="IPR045194">
    <property type="entry name" value="MGRN1/RNF157-like"/>
</dbReference>
<evidence type="ECO:0000256" key="11">
    <source>
        <dbReference type="ARBA" id="ARBA00025721"/>
    </source>
</evidence>
<evidence type="ECO:0000256" key="10">
    <source>
        <dbReference type="ARBA" id="ARBA00023288"/>
    </source>
</evidence>
<keyword evidence="7 12" id="KW-0863">Zinc-finger</keyword>
<dbReference type="GO" id="GO:0016567">
    <property type="term" value="P:protein ubiquitination"/>
    <property type="evidence" value="ECO:0007669"/>
    <property type="project" value="TreeGrafter"/>
</dbReference>
<feature type="region of interest" description="Disordered" evidence="13">
    <location>
        <begin position="1"/>
        <end position="78"/>
    </location>
</feature>
<keyword evidence="9" id="KW-0862">Zinc</keyword>
<gene>
    <name evidence="15" type="ORF">HPP92_000386</name>
</gene>
<dbReference type="PROSITE" id="PS50089">
    <property type="entry name" value="ZF_RING_2"/>
    <property type="match status" value="1"/>
</dbReference>
<evidence type="ECO:0000256" key="9">
    <source>
        <dbReference type="ARBA" id="ARBA00022833"/>
    </source>
</evidence>
<keyword evidence="8" id="KW-0833">Ubl conjugation pathway</keyword>
<comment type="catalytic activity">
    <reaction evidence="1">
        <text>S-ubiquitinyl-[E2 ubiquitin-conjugating enzyme]-L-cysteine + [acceptor protein]-L-lysine = [E2 ubiquitin-conjugating enzyme]-L-cysteine + N(6)-ubiquitinyl-[acceptor protein]-L-lysine.</text>
        <dbReference type="EC" id="2.3.2.27"/>
    </reaction>
</comment>
<evidence type="ECO:0000256" key="5">
    <source>
        <dbReference type="ARBA" id="ARBA00022707"/>
    </source>
</evidence>
<dbReference type="OrthoDB" id="642895at2759"/>
<dbReference type="EMBL" id="JADCNL010000001">
    <property type="protein sequence ID" value="KAG0495695.1"/>
    <property type="molecule type" value="Genomic_DNA"/>
</dbReference>
<comment type="similarity">
    <text evidence="11">Belongs to the RING-type zinc finger family. LOG2 subfamily.</text>
</comment>
<dbReference type="InterPro" id="IPR045195">
    <property type="entry name" value="LOG2-like_mRING_C3HC5"/>
</dbReference>
<evidence type="ECO:0000256" key="7">
    <source>
        <dbReference type="ARBA" id="ARBA00022771"/>
    </source>
</evidence>
<dbReference type="FunFam" id="3.30.40.10:FF:000115">
    <property type="entry name" value="probable E3 ubiquitin-protein ligase LOG2"/>
    <property type="match status" value="1"/>
</dbReference>
<dbReference type="Pfam" id="PF13920">
    <property type="entry name" value="zf-C3HC4_3"/>
    <property type="match status" value="1"/>
</dbReference>
<dbReference type="PANTHER" id="PTHR22996">
    <property type="entry name" value="MAHOGUNIN"/>
    <property type="match status" value="1"/>
</dbReference>
<feature type="compositionally biased region" description="Pro residues" evidence="13">
    <location>
        <begin position="20"/>
        <end position="37"/>
    </location>
</feature>
<feature type="compositionally biased region" description="Low complexity" evidence="13">
    <location>
        <begin position="62"/>
        <end position="76"/>
    </location>
</feature>
<evidence type="ECO:0000256" key="13">
    <source>
        <dbReference type="SAM" id="MobiDB-lite"/>
    </source>
</evidence>
<comment type="pathway">
    <text evidence="2">Protein modification; protein ubiquitination.</text>
</comment>
<evidence type="ECO:0000256" key="2">
    <source>
        <dbReference type="ARBA" id="ARBA00004906"/>
    </source>
</evidence>
<evidence type="ECO:0000313" key="16">
    <source>
        <dbReference type="Proteomes" id="UP000636800"/>
    </source>
</evidence>
<reference evidence="15 16" key="1">
    <citation type="journal article" date="2020" name="Nat. Food">
        <title>A phased Vanilla planifolia genome enables genetic improvement of flavour and production.</title>
        <authorList>
            <person name="Hasing T."/>
            <person name="Tang H."/>
            <person name="Brym M."/>
            <person name="Khazi F."/>
            <person name="Huang T."/>
            <person name="Chambers A.H."/>
        </authorList>
    </citation>
    <scope>NUCLEOTIDE SEQUENCE [LARGE SCALE GENOMIC DNA]</scope>
    <source>
        <tissue evidence="15">Leaf</tissue>
    </source>
</reference>
<feature type="domain" description="RING-type" evidence="14">
    <location>
        <begin position="331"/>
        <end position="370"/>
    </location>
</feature>
<dbReference type="SUPFAM" id="SSF57850">
    <property type="entry name" value="RING/U-box"/>
    <property type="match status" value="1"/>
</dbReference>
<keyword evidence="5" id="KW-0519">Myristate</keyword>
<dbReference type="InterPro" id="IPR058981">
    <property type="entry name" value="MGRN1/RNF157-like_N"/>
</dbReference>
<dbReference type="InterPro" id="IPR013083">
    <property type="entry name" value="Znf_RING/FYVE/PHD"/>
</dbReference>
<evidence type="ECO:0000256" key="6">
    <source>
        <dbReference type="ARBA" id="ARBA00022723"/>
    </source>
</evidence>
<dbReference type="GO" id="GO:0061630">
    <property type="term" value="F:ubiquitin protein ligase activity"/>
    <property type="evidence" value="ECO:0007669"/>
    <property type="project" value="UniProtKB-EC"/>
</dbReference>
<name>A0A835RNQ8_VANPL</name>
<protein>
    <recommendedName>
        <fullName evidence="3">RING-type E3 ubiquitin transferase</fullName>
        <ecNumber evidence="3">2.3.2.27</ecNumber>
    </recommendedName>
</protein>
<dbReference type="GO" id="GO:0008270">
    <property type="term" value="F:zinc ion binding"/>
    <property type="evidence" value="ECO:0007669"/>
    <property type="project" value="UniProtKB-KW"/>
</dbReference>
<dbReference type="EC" id="2.3.2.27" evidence="3"/>
<dbReference type="Proteomes" id="UP000636800">
    <property type="component" value="Chromosome 1"/>
</dbReference>
<dbReference type="CDD" id="cd16789">
    <property type="entry name" value="mRING-HC-C3HC5_MGRN1-like"/>
    <property type="match status" value="1"/>
</dbReference>
<dbReference type="Pfam" id="PF26192">
    <property type="entry name" value="RNF157-like_N"/>
    <property type="match status" value="1"/>
</dbReference>
<keyword evidence="6" id="KW-0479">Metal-binding</keyword>
<keyword evidence="10" id="KW-0449">Lipoprotein</keyword>
<keyword evidence="16" id="KW-1185">Reference proteome</keyword>
<dbReference type="SMART" id="SM00184">
    <property type="entry name" value="RING"/>
    <property type="match status" value="1"/>
</dbReference>
<evidence type="ECO:0000256" key="4">
    <source>
        <dbReference type="ARBA" id="ARBA00022679"/>
    </source>
</evidence>
<evidence type="ECO:0000256" key="1">
    <source>
        <dbReference type="ARBA" id="ARBA00000900"/>
    </source>
</evidence>
<dbReference type="InterPro" id="IPR001841">
    <property type="entry name" value="Znf_RING"/>
</dbReference>
<proteinExistence type="inferred from homology"/>
<evidence type="ECO:0000313" key="15">
    <source>
        <dbReference type="EMBL" id="KAG0495695.1"/>
    </source>
</evidence>
<evidence type="ECO:0000259" key="14">
    <source>
        <dbReference type="PROSITE" id="PS50089"/>
    </source>
</evidence>
<evidence type="ECO:0000256" key="3">
    <source>
        <dbReference type="ARBA" id="ARBA00012483"/>
    </source>
</evidence>
<dbReference type="PANTHER" id="PTHR22996:SF4">
    <property type="entry name" value="E3 UBIQUITIN-PROTEIN LIGASE LUL4-RELATED"/>
    <property type="match status" value="1"/>
</dbReference>
<accession>A0A835RNQ8</accession>
<dbReference type="AlphaFoldDB" id="A0A835RNQ8"/>
<dbReference type="Gene3D" id="3.30.40.10">
    <property type="entry name" value="Zinc/RING finger domain, C3HC4 (zinc finger)"/>
    <property type="match status" value="1"/>
</dbReference>
<keyword evidence="4" id="KW-0808">Transferase</keyword>
<evidence type="ECO:0000256" key="12">
    <source>
        <dbReference type="PROSITE-ProRule" id="PRU00175"/>
    </source>
</evidence>
<organism evidence="15 16">
    <name type="scientific">Vanilla planifolia</name>
    <name type="common">Vanilla</name>
    <dbReference type="NCBI Taxonomy" id="51239"/>
    <lineage>
        <taxon>Eukaryota</taxon>
        <taxon>Viridiplantae</taxon>
        <taxon>Streptophyta</taxon>
        <taxon>Embryophyta</taxon>
        <taxon>Tracheophyta</taxon>
        <taxon>Spermatophyta</taxon>
        <taxon>Magnoliopsida</taxon>
        <taxon>Liliopsida</taxon>
        <taxon>Asparagales</taxon>
        <taxon>Orchidaceae</taxon>
        <taxon>Vanilloideae</taxon>
        <taxon>Vanilleae</taxon>
        <taxon>Vanilla</taxon>
    </lineage>
</organism>
<sequence>MGQSSSSRRRRQVYHQTYPPHAPLPPPPPPPAPPHNPYPSSSRPNFSNPYYNSPQPAPPPSYYYGYQPQPQPQQSSGYGGLMSFLESLVGNNSSYYRPNQGNVLWIPAAPGPPPPAATDYFFYSAASSSSPAPPPPPYVEHQQAKKIKNDVNVHKDTIRLESDELNPDQYLVSFVYDAEVDGSITIYYFAKEGENCSFHTTIEDIYKPRTYPFQKATGEKFCQPSGHGIDLGFFETDNLSKTGDGEIFPLVIYTESCRPMQTDGPSLHPTVTHAQITLAFIEKDSKEAFQVKVAKQILWIDGERYELKEIFGLSSSSSEPIVDGDDDGKECVICMTEPRDTAVFPCRHLCMCGNCAKAFRLQSNKCPICRQPVEKLLEINVQSSDK</sequence>
<evidence type="ECO:0000256" key="8">
    <source>
        <dbReference type="ARBA" id="ARBA00022786"/>
    </source>
</evidence>